<organism evidence="4 5">
    <name type="scientific">Operophtera brumata</name>
    <name type="common">Winter moth</name>
    <name type="synonym">Phalaena brumata</name>
    <dbReference type="NCBI Taxonomy" id="104452"/>
    <lineage>
        <taxon>Eukaryota</taxon>
        <taxon>Metazoa</taxon>
        <taxon>Ecdysozoa</taxon>
        <taxon>Arthropoda</taxon>
        <taxon>Hexapoda</taxon>
        <taxon>Insecta</taxon>
        <taxon>Pterygota</taxon>
        <taxon>Neoptera</taxon>
        <taxon>Endopterygota</taxon>
        <taxon>Lepidoptera</taxon>
        <taxon>Glossata</taxon>
        <taxon>Ditrysia</taxon>
        <taxon>Geometroidea</taxon>
        <taxon>Geometridae</taxon>
        <taxon>Larentiinae</taxon>
        <taxon>Operophtera</taxon>
    </lineage>
</organism>
<sequence length="974" mass="108659">MNLSAEQFEKLLSTISTQQRRGSFATCKVSFSGTRDTETVESFLAAATVFKSVEQISDEDAIKSVPLILKEEAATWWNGVKEQISTWSDFESRVRHAFAPKRPAYQLYQNLVCIKQEEDELTEVFVAKKRALFAQLPEPHTESQQLDMIYGQIRYKIRVKMARESVITYDALLTVARGVEQLIQEKQTPEGKGKRTDTEKEAEKPTLKKKRCTFCRLPGHTIEVCLKKQRKDASASGSGTSTSKTTPAVAATGTQAPSPSLPKFSCYGCGTPGVVRSKCPNCAKTPLKQEKTEISFCSLDVKADVRPRPTIGIGIGNIVGNAYVDTCAKTSVASYSLYKCLRRLGFPFGKQNIVVTLADGMKTEREVLTVRVPISICYRVVQTTFIVFPESRESRTLLGIGFIQDARIVLDIPQKTWHFVDNPEVMYDLQDEDTEEISMAQIEATPVYYKPYIRTLLQGVELPEFISPMSITPPGDVNMRNIIENNHRRDELEPNLPQSSACVATDLQAAGSSQLGEPALPETSACETMPYRVVAIDLPSPPTKRSRAAFDGYSPRFVDFMYRDAQLQLHDATCELSPNSKQLFPSDKKQLMDEHITSIVAALEDAERTENAVYWSSKGYVMNNGLLYRYNPTNDVDESQLVVPQHEWANVLSVYHDDPLAGHYGADKTYQRISRRYHWKGMRKYIEAYVKNCVSCQRYKPSNMKPAGLLQTTPVNQRFETIAFDLFGPLPPTTSGNTWIFITEDIATGWVELTPDDNAHDLRQIVLSENFVPEITPKLLLLADTLNRAREVRENKEERRKETADKGRRNDPGYKYGDLVLATTHPISNAAKGIAAKFCPRRDGPYLILNRHGVSSYVLSDPDTPNQALGVYHTSALTPYRGSGSPLPPPVRPLKKRGRPPKPRPTIAPTSQPTRGRGRPRKNAAPIDQPDCLLAGTSSQPEGETEAPRNTRASSPVLTLHIRVCPSAPDGETA</sequence>
<dbReference type="Pfam" id="PF19259">
    <property type="entry name" value="Ty3_capsid"/>
    <property type="match status" value="1"/>
</dbReference>
<protein>
    <submittedName>
        <fullName evidence="4">Retrovirus-related Pol polyprotein from transposon 17.6</fullName>
    </submittedName>
</protein>
<gene>
    <name evidence="4" type="ORF">OBRU01_12622</name>
</gene>
<feature type="region of interest" description="Disordered" evidence="1">
    <location>
        <begin position="792"/>
        <end position="814"/>
    </location>
</feature>
<proteinExistence type="predicted"/>
<evidence type="ECO:0000313" key="4">
    <source>
        <dbReference type="EMBL" id="KOB72203.1"/>
    </source>
</evidence>
<dbReference type="InterPro" id="IPR052160">
    <property type="entry name" value="Gypsy_RT_Integrase-like"/>
</dbReference>
<keyword evidence="5" id="KW-1185">Reference proteome</keyword>
<feature type="compositionally biased region" description="Basic residues" evidence="1">
    <location>
        <begin position="893"/>
        <end position="902"/>
    </location>
</feature>
<dbReference type="PANTHER" id="PTHR47266">
    <property type="entry name" value="ENDONUCLEASE-RELATED"/>
    <property type="match status" value="1"/>
</dbReference>
<dbReference type="Gene3D" id="2.40.70.10">
    <property type="entry name" value="Acid Proteases"/>
    <property type="match status" value="1"/>
</dbReference>
<feature type="region of interest" description="Disordered" evidence="1">
    <location>
        <begin position="877"/>
        <end position="958"/>
    </location>
</feature>
<dbReference type="STRING" id="104452.A0A0L7L9N7"/>
<dbReference type="Gene3D" id="4.10.60.10">
    <property type="entry name" value="Zinc finger, CCHC-type"/>
    <property type="match status" value="1"/>
</dbReference>
<evidence type="ECO:0000256" key="1">
    <source>
        <dbReference type="SAM" id="MobiDB-lite"/>
    </source>
</evidence>
<feature type="compositionally biased region" description="Low complexity" evidence="1">
    <location>
        <begin position="234"/>
        <end position="243"/>
    </location>
</feature>
<feature type="domain" description="Integrase zinc-binding" evidence="2">
    <location>
        <begin position="643"/>
        <end position="702"/>
    </location>
</feature>
<dbReference type="InterPro" id="IPR045358">
    <property type="entry name" value="Ty3_capsid"/>
</dbReference>
<reference evidence="4 5" key="1">
    <citation type="journal article" date="2015" name="Genome Biol. Evol.">
        <title>The genome of winter moth (Operophtera brumata) provides a genomic perspective on sexual dimorphism and phenology.</title>
        <authorList>
            <person name="Derks M.F."/>
            <person name="Smit S."/>
            <person name="Salis L."/>
            <person name="Schijlen E."/>
            <person name="Bossers A."/>
            <person name="Mateman C."/>
            <person name="Pijl A.S."/>
            <person name="de Ridder D."/>
            <person name="Groenen M.A."/>
            <person name="Visser M.E."/>
            <person name="Megens H.J."/>
        </authorList>
    </citation>
    <scope>NUCLEOTIDE SEQUENCE [LARGE SCALE GENOMIC DNA]</scope>
    <source>
        <strain evidence="4">WM2013NL</strain>
        <tissue evidence="4">Head and thorax</tissue>
    </source>
</reference>
<dbReference type="AlphaFoldDB" id="A0A0L7L9N7"/>
<accession>A0A0L7L9N7</accession>
<dbReference type="InterPro" id="IPR021109">
    <property type="entry name" value="Peptidase_aspartic_dom_sf"/>
</dbReference>
<dbReference type="FunFam" id="1.10.340.70:FF:000001">
    <property type="entry name" value="Retrovirus-related Pol polyprotein from transposon gypsy-like Protein"/>
    <property type="match status" value="1"/>
</dbReference>
<comment type="caution">
    <text evidence="4">The sequence shown here is derived from an EMBL/GenBank/DDBJ whole genome shotgun (WGS) entry which is preliminary data.</text>
</comment>
<dbReference type="EMBL" id="JTDY01002062">
    <property type="protein sequence ID" value="KOB72203.1"/>
    <property type="molecule type" value="Genomic_DNA"/>
</dbReference>
<feature type="domain" description="Ty3 transposon capsid-like protein" evidence="3">
    <location>
        <begin position="29"/>
        <end position="199"/>
    </location>
</feature>
<feature type="compositionally biased region" description="Basic and acidic residues" evidence="1">
    <location>
        <begin position="792"/>
        <end position="812"/>
    </location>
</feature>
<feature type="region of interest" description="Disordered" evidence="1">
    <location>
        <begin position="233"/>
        <end position="258"/>
    </location>
</feature>
<dbReference type="SUPFAM" id="SSF50630">
    <property type="entry name" value="Acid proteases"/>
    <property type="match status" value="1"/>
</dbReference>
<dbReference type="Gene3D" id="1.10.340.70">
    <property type="match status" value="1"/>
</dbReference>
<evidence type="ECO:0000259" key="3">
    <source>
        <dbReference type="Pfam" id="PF19259"/>
    </source>
</evidence>
<dbReference type="InterPro" id="IPR041588">
    <property type="entry name" value="Integrase_H2C2"/>
</dbReference>
<evidence type="ECO:0000259" key="2">
    <source>
        <dbReference type="Pfam" id="PF17921"/>
    </source>
</evidence>
<dbReference type="Proteomes" id="UP000037510">
    <property type="component" value="Unassembled WGS sequence"/>
</dbReference>
<dbReference type="Pfam" id="PF17921">
    <property type="entry name" value="Integrase_H2C2"/>
    <property type="match status" value="1"/>
</dbReference>
<evidence type="ECO:0000313" key="5">
    <source>
        <dbReference type="Proteomes" id="UP000037510"/>
    </source>
</evidence>
<name>A0A0L7L9N7_OPEBR</name>